<gene>
    <name evidence="2" type="ORF">TSUD_387620</name>
</gene>
<evidence type="ECO:0000313" key="2">
    <source>
        <dbReference type="EMBL" id="GAU36610.1"/>
    </source>
</evidence>
<evidence type="ECO:0000313" key="3">
    <source>
        <dbReference type="Proteomes" id="UP000242715"/>
    </source>
</evidence>
<dbReference type="OrthoDB" id="629734at2759"/>
<reference evidence="3" key="1">
    <citation type="journal article" date="2017" name="Front. Plant Sci.">
        <title>Climate Clever Clovers: New Paradigm to Reduce the Environmental Footprint of Ruminants by Breeding Low Methanogenic Forages Utilizing Haplotype Variation.</title>
        <authorList>
            <person name="Kaur P."/>
            <person name="Appels R."/>
            <person name="Bayer P.E."/>
            <person name="Keeble-Gagnere G."/>
            <person name="Wang J."/>
            <person name="Hirakawa H."/>
            <person name="Shirasawa K."/>
            <person name="Vercoe P."/>
            <person name="Stefanova K."/>
            <person name="Durmic Z."/>
            <person name="Nichols P."/>
            <person name="Revell C."/>
            <person name="Isobe S.N."/>
            <person name="Edwards D."/>
            <person name="Erskine W."/>
        </authorList>
    </citation>
    <scope>NUCLEOTIDE SEQUENCE [LARGE SCALE GENOMIC DNA]</scope>
    <source>
        <strain evidence="3">cv. Daliak</strain>
    </source>
</reference>
<dbReference type="Gene3D" id="3.80.10.10">
    <property type="entry name" value="Ribonuclease Inhibitor"/>
    <property type="match status" value="1"/>
</dbReference>
<dbReference type="InterPro" id="IPR055411">
    <property type="entry name" value="LRR_FXL15/At3g58940/PEG3-like"/>
</dbReference>
<dbReference type="AlphaFoldDB" id="A0A2Z6NJI4"/>
<proteinExistence type="predicted"/>
<keyword evidence="3" id="KW-1185">Reference proteome</keyword>
<feature type="domain" description="F-box" evidence="1">
    <location>
        <begin position="1"/>
        <end position="47"/>
    </location>
</feature>
<sequence length="365" mass="41663">MITCLPGHVIDQILSSLPIKEAVRTSVLSSRWREKWYTMPNLVFDKHCVSTTTSQNPSIFNIEFLRIVDHVLLLHSGPIIKFEISNYINVILIDIVQCILHLIGRSIKELVLDVHLDEHYKIPWCLFSCQSLQRLRLRSCWLITPTTFEGLRNLKSLELEQVTIAQDALEKLISGCLRLESLSLAGIDNVTRINVHAPNLKVFDVTGEFEDINFDNTFQLVTYLAAGIVPVKLPTPFIYLDDILLCMNFSDSKEISAALCLLRSSPNLRKLVINVALAWFEETYYSWEDIFSGPALPIQVRVVKMDNISGTILELEFIKFLLLYSPVLEKMFVRPAEHVTPELKKSLIGFERASRDAEVVWDDSS</sequence>
<dbReference type="SUPFAM" id="SSF81383">
    <property type="entry name" value="F-box domain"/>
    <property type="match status" value="1"/>
</dbReference>
<dbReference type="SUPFAM" id="SSF52047">
    <property type="entry name" value="RNI-like"/>
    <property type="match status" value="1"/>
</dbReference>
<dbReference type="EMBL" id="DF973635">
    <property type="protein sequence ID" value="GAU36610.1"/>
    <property type="molecule type" value="Genomic_DNA"/>
</dbReference>
<dbReference type="Pfam" id="PF00646">
    <property type="entry name" value="F-box"/>
    <property type="match status" value="1"/>
</dbReference>
<dbReference type="PANTHER" id="PTHR31639">
    <property type="entry name" value="F-BOX PROTEIN-LIKE"/>
    <property type="match status" value="1"/>
</dbReference>
<name>A0A2Z6NJI4_TRISU</name>
<dbReference type="PROSITE" id="PS50181">
    <property type="entry name" value="FBOX"/>
    <property type="match status" value="1"/>
</dbReference>
<protein>
    <recommendedName>
        <fullName evidence="1">F-box domain-containing protein</fullName>
    </recommendedName>
</protein>
<dbReference type="Pfam" id="PF24758">
    <property type="entry name" value="LRR_At5g56370"/>
    <property type="match status" value="1"/>
</dbReference>
<organism evidence="2 3">
    <name type="scientific">Trifolium subterraneum</name>
    <name type="common">Subterranean clover</name>
    <dbReference type="NCBI Taxonomy" id="3900"/>
    <lineage>
        <taxon>Eukaryota</taxon>
        <taxon>Viridiplantae</taxon>
        <taxon>Streptophyta</taxon>
        <taxon>Embryophyta</taxon>
        <taxon>Tracheophyta</taxon>
        <taxon>Spermatophyta</taxon>
        <taxon>Magnoliopsida</taxon>
        <taxon>eudicotyledons</taxon>
        <taxon>Gunneridae</taxon>
        <taxon>Pentapetalae</taxon>
        <taxon>rosids</taxon>
        <taxon>fabids</taxon>
        <taxon>Fabales</taxon>
        <taxon>Fabaceae</taxon>
        <taxon>Papilionoideae</taxon>
        <taxon>50 kb inversion clade</taxon>
        <taxon>NPAAA clade</taxon>
        <taxon>Hologalegina</taxon>
        <taxon>IRL clade</taxon>
        <taxon>Trifolieae</taxon>
        <taxon>Trifolium</taxon>
    </lineage>
</organism>
<dbReference type="InterPro" id="IPR001810">
    <property type="entry name" value="F-box_dom"/>
</dbReference>
<evidence type="ECO:0000259" key="1">
    <source>
        <dbReference type="PROSITE" id="PS50181"/>
    </source>
</evidence>
<dbReference type="PANTHER" id="PTHR31639:SF93">
    <property type="entry name" value="F-BOX_FBD_LRR PROTEIN"/>
    <property type="match status" value="1"/>
</dbReference>
<dbReference type="InterPro" id="IPR036047">
    <property type="entry name" value="F-box-like_dom_sf"/>
</dbReference>
<accession>A0A2Z6NJI4</accession>
<dbReference type="InterPro" id="IPR032675">
    <property type="entry name" value="LRR_dom_sf"/>
</dbReference>
<dbReference type="Proteomes" id="UP000242715">
    <property type="component" value="Unassembled WGS sequence"/>
</dbReference>